<keyword evidence="3" id="KW-1185">Reference proteome</keyword>
<dbReference type="OMA" id="MPHAVWP"/>
<name>A0A1R3RJ60_ASPC5</name>
<dbReference type="Pfam" id="PF08240">
    <property type="entry name" value="ADH_N"/>
    <property type="match status" value="1"/>
</dbReference>
<dbReference type="PANTHER" id="PTHR43482:SF1">
    <property type="entry name" value="PROTEIN AST1-RELATED"/>
    <property type="match status" value="1"/>
</dbReference>
<dbReference type="Gene3D" id="3.40.50.720">
    <property type="entry name" value="NAD(P)-binding Rossmann-like Domain"/>
    <property type="match status" value="1"/>
</dbReference>
<dbReference type="Pfam" id="PF00107">
    <property type="entry name" value="ADH_zinc_N"/>
    <property type="match status" value="1"/>
</dbReference>
<gene>
    <name evidence="2" type="ORF">ASPCADRAFT_208179</name>
</gene>
<dbReference type="PANTHER" id="PTHR43482">
    <property type="entry name" value="PROTEIN AST1-RELATED"/>
    <property type="match status" value="1"/>
</dbReference>
<proteinExistence type="predicted"/>
<dbReference type="SMART" id="SM00829">
    <property type="entry name" value="PKS_ER"/>
    <property type="match status" value="1"/>
</dbReference>
<dbReference type="InterPro" id="IPR052585">
    <property type="entry name" value="Lipid_raft_assoc_Zn_ADH"/>
</dbReference>
<sequence length="328" mass="35390">MEALQLTRSPSSADPTLTLATLPIPALKHGHALVKIHYSYIHPSDRLNAKGLFPSTVFPRIPGRDFSGVVVDIASDDDEAKSWIGKEVYGSSGSALGFTTDGPHARYCLVPEEALVEKPSSLTLLQASTVGVPYTTALLCLRRAQTRKEDIVLVLGATGAVGLAAVQIAKAMGCRTVLTAARRAESHPDILLDVEHSLQSRIPGLTKEHGVDVVIDAVGNIELMGAAIKQLAVDGRYAWIAAPRGTASKELTFDIFQAYRKAIQLVGCNTNLATMTKVMDDMRLLRQWFDEGLLRVQDEGAFNRVALEAAVEQGYLTAGKRVVIEMMA</sequence>
<organism evidence="2 3">
    <name type="scientific">Aspergillus carbonarius (strain ITEM 5010)</name>
    <dbReference type="NCBI Taxonomy" id="602072"/>
    <lineage>
        <taxon>Eukaryota</taxon>
        <taxon>Fungi</taxon>
        <taxon>Dikarya</taxon>
        <taxon>Ascomycota</taxon>
        <taxon>Pezizomycotina</taxon>
        <taxon>Eurotiomycetes</taxon>
        <taxon>Eurotiomycetidae</taxon>
        <taxon>Eurotiales</taxon>
        <taxon>Aspergillaceae</taxon>
        <taxon>Aspergillus</taxon>
        <taxon>Aspergillus subgen. Circumdati</taxon>
    </lineage>
</organism>
<dbReference type="AlphaFoldDB" id="A0A1R3RJ60"/>
<dbReference type="STRING" id="602072.A0A1R3RJ60"/>
<evidence type="ECO:0000313" key="3">
    <source>
        <dbReference type="Proteomes" id="UP000188318"/>
    </source>
</evidence>
<feature type="domain" description="Enoyl reductase (ER)" evidence="1">
    <location>
        <begin position="12"/>
        <end position="324"/>
    </location>
</feature>
<dbReference type="InterPro" id="IPR036291">
    <property type="entry name" value="NAD(P)-bd_dom_sf"/>
</dbReference>
<dbReference type="OrthoDB" id="4064873at2759"/>
<dbReference type="Gene3D" id="3.90.180.10">
    <property type="entry name" value="Medium-chain alcohol dehydrogenases, catalytic domain"/>
    <property type="match status" value="1"/>
</dbReference>
<dbReference type="Proteomes" id="UP000188318">
    <property type="component" value="Unassembled WGS sequence"/>
</dbReference>
<evidence type="ECO:0000259" key="1">
    <source>
        <dbReference type="SMART" id="SM00829"/>
    </source>
</evidence>
<dbReference type="GO" id="GO:0016491">
    <property type="term" value="F:oxidoreductase activity"/>
    <property type="evidence" value="ECO:0007669"/>
    <property type="project" value="InterPro"/>
</dbReference>
<dbReference type="InterPro" id="IPR020843">
    <property type="entry name" value="ER"/>
</dbReference>
<dbReference type="SUPFAM" id="SSF51735">
    <property type="entry name" value="NAD(P)-binding Rossmann-fold domains"/>
    <property type="match status" value="1"/>
</dbReference>
<dbReference type="InterPro" id="IPR013154">
    <property type="entry name" value="ADH-like_N"/>
</dbReference>
<protein>
    <recommendedName>
        <fullName evidence="1">Enoyl reductase (ER) domain-containing protein</fullName>
    </recommendedName>
</protein>
<accession>A0A1R3RJ60</accession>
<evidence type="ECO:0000313" key="2">
    <source>
        <dbReference type="EMBL" id="OOF94509.1"/>
    </source>
</evidence>
<dbReference type="VEuPathDB" id="FungiDB:ASPCADRAFT_208179"/>
<dbReference type="SUPFAM" id="SSF50129">
    <property type="entry name" value="GroES-like"/>
    <property type="match status" value="1"/>
</dbReference>
<dbReference type="EMBL" id="KV907501">
    <property type="protein sequence ID" value="OOF94509.1"/>
    <property type="molecule type" value="Genomic_DNA"/>
</dbReference>
<dbReference type="InterPro" id="IPR011032">
    <property type="entry name" value="GroES-like_sf"/>
</dbReference>
<reference evidence="3" key="1">
    <citation type="journal article" date="2017" name="Genome Biol.">
        <title>Comparative genomics reveals high biological diversity and specific adaptations in the industrially and medically important fungal genus Aspergillus.</title>
        <authorList>
            <person name="de Vries R.P."/>
            <person name="Riley R."/>
            <person name="Wiebenga A."/>
            <person name="Aguilar-Osorio G."/>
            <person name="Amillis S."/>
            <person name="Uchima C.A."/>
            <person name="Anderluh G."/>
            <person name="Asadollahi M."/>
            <person name="Askin M."/>
            <person name="Barry K."/>
            <person name="Battaglia E."/>
            <person name="Bayram O."/>
            <person name="Benocci T."/>
            <person name="Braus-Stromeyer S.A."/>
            <person name="Caldana C."/>
            <person name="Canovas D."/>
            <person name="Cerqueira G.C."/>
            <person name="Chen F."/>
            <person name="Chen W."/>
            <person name="Choi C."/>
            <person name="Clum A."/>
            <person name="Dos Santos R.A."/>
            <person name="Damasio A.R."/>
            <person name="Diallinas G."/>
            <person name="Emri T."/>
            <person name="Fekete E."/>
            <person name="Flipphi M."/>
            <person name="Freyberg S."/>
            <person name="Gallo A."/>
            <person name="Gournas C."/>
            <person name="Habgood R."/>
            <person name="Hainaut M."/>
            <person name="Harispe M.L."/>
            <person name="Henrissat B."/>
            <person name="Hilden K.S."/>
            <person name="Hope R."/>
            <person name="Hossain A."/>
            <person name="Karabika E."/>
            <person name="Karaffa L."/>
            <person name="Karanyi Z."/>
            <person name="Krasevec N."/>
            <person name="Kuo A."/>
            <person name="Kusch H."/>
            <person name="LaButti K."/>
            <person name="Lagendijk E.L."/>
            <person name="Lapidus A."/>
            <person name="Levasseur A."/>
            <person name="Lindquist E."/>
            <person name="Lipzen A."/>
            <person name="Logrieco A.F."/>
            <person name="MacCabe A."/>
            <person name="Maekelae M.R."/>
            <person name="Malavazi I."/>
            <person name="Melin P."/>
            <person name="Meyer V."/>
            <person name="Mielnichuk N."/>
            <person name="Miskei M."/>
            <person name="Molnar A.P."/>
            <person name="Mule G."/>
            <person name="Ngan C.Y."/>
            <person name="Orejas M."/>
            <person name="Orosz E."/>
            <person name="Ouedraogo J.P."/>
            <person name="Overkamp K.M."/>
            <person name="Park H.-S."/>
            <person name="Perrone G."/>
            <person name="Piumi F."/>
            <person name="Punt P.J."/>
            <person name="Ram A.F."/>
            <person name="Ramon A."/>
            <person name="Rauscher S."/>
            <person name="Record E."/>
            <person name="Riano-Pachon D.M."/>
            <person name="Robert V."/>
            <person name="Roehrig J."/>
            <person name="Ruller R."/>
            <person name="Salamov A."/>
            <person name="Salih N.S."/>
            <person name="Samson R.A."/>
            <person name="Sandor E."/>
            <person name="Sanguinetti M."/>
            <person name="Schuetze T."/>
            <person name="Sepcic K."/>
            <person name="Shelest E."/>
            <person name="Sherlock G."/>
            <person name="Sophianopoulou V."/>
            <person name="Squina F.M."/>
            <person name="Sun H."/>
            <person name="Susca A."/>
            <person name="Todd R.B."/>
            <person name="Tsang A."/>
            <person name="Unkles S.E."/>
            <person name="van de Wiele N."/>
            <person name="van Rossen-Uffink D."/>
            <person name="Oliveira J.V."/>
            <person name="Vesth T.C."/>
            <person name="Visser J."/>
            <person name="Yu J.-H."/>
            <person name="Zhou M."/>
            <person name="Andersen M.R."/>
            <person name="Archer D.B."/>
            <person name="Baker S.E."/>
            <person name="Benoit I."/>
            <person name="Brakhage A.A."/>
            <person name="Braus G.H."/>
            <person name="Fischer R."/>
            <person name="Frisvad J.C."/>
            <person name="Goldman G.H."/>
            <person name="Houbraken J."/>
            <person name="Oakley B."/>
            <person name="Pocsi I."/>
            <person name="Scazzocchio C."/>
            <person name="Seiboth B."/>
            <person name="vanKuyk P.A."/>
            <person name="Wortman J."/>
            <person name="Dyer P.S."/>
            <person name="Grigoriev I.V."/>
        </authorList>
    </citation>
    <scope>NUCLEOTIDE SEQUENCE [LARGE SCALE GENOMIC DNA]</scope>
    <source>
        <strain evidence="3">ITEM 5010</strain>
    </source>
</reference>
<dbReference type="InterPro" id="IPR013149">
    <property type="entry name" value="ADH-like_C"/>
</dbReference>